<dbReference type="InterPro" id="IPR009003">
    <property type="entry name" value="Peptidase_S1_PA"/>
</dbReference>
<evidence type="ECO:0000256" key="2">
    <source>
        <dbReference type="ARBA" id="ARBA00024195"/>
    </source>
</evidence>
<organism evidence="6 7">
    <name type="scientific">Cricetulus griseus</name>
    <name type="common">Chinese hamster</name>
    <name type="synonym">Cricetulus barabensis griseus</name>
    <dbReference type="NCBI Taxonomy" id="10029"/>
    <lineage>
        <taxon>Eukaryota</taxon>
        <taxon>Metazoa</taxon>
        <taxon>Chordata</taxon>
        <taxon>Craniata</taxon>
        <taxon>Vertebrata</taxon>
        <taxon>Euteleostomi</taxon>
        <taxon>Mammalia</taxon>
        <taxon>Eutheria</taxon>
        <taxon>Euarchontoglires</taxon>
        <taxon>Glires</taxon>
        <taxon>Rodentia</taxon>
        <taxon>Myomorpha</taxon>
        <taxon>Muroidea</taxon>
        <taxon>Cricetidae</taxon>
        <taxon>Cricetinae</taxon>
        <taxon>Cricetulus</taxon>
    </lineage>
</organism>
<keyword evidence="4" id="KW-0472">Membrane</keyword>
<dbReference type="AlphaFoldDB" id="A0A9J7KBS7"/>
<dbReference type="KEGG" id="cge:100768301"/>
<evidence type="ECO:0000259" key="5">
    <source>
        <dbReference type="PROSITE" id="PS50240"/>
    </source>
</evidence>
<dbReference type="PANTHER" id="PTHR24256">
    <property type="entry name" value="TRYPTASE-RELATED"/>
    <property type="match status" value="1"/>
</dbReference>
<dbReference type="InterPro" id="IPR051487">
    <property type="entry name" value="Ser/Thr_Proteases_Immune/Dev"/>
</dbReference>
<comment type="similarity">
    <text evidence="2">Belongs to the peptidase S1 family. CLIP subfamily.</text>
</comment>
<keyword evidence="4" id="KW-1133">Transmembrane helix</keyword>
<dbReference type="Proteomes" id="UP001108280">
    <property type="component" value="Chromosome X"/>
</dbReference>
<reference evidence="6" key="2">
    <citation type="journal article" date="2020" name="Biotechnol. Bioeng.">
        <title>Chromosome-scale scaffolds for the Chinese hamster reference genome assembly to facilitate the study of the CHO epigenome.</title>
        <authorList>
            <person name="Hilliard W."/>
            <person name="MacDonald M."/>
            <person name="Lee K.H."/>
        </authorList>
    </citation>
    <scope>NUCLEOTIDE SEQUENCE [LARGE SCALE GENOMIC DNA]</scope>
    <source>
        <strain evidence="6">17A/GY</strain>
    </source>
</reference>
<dbReference type="Pfam" id="PF00089">
    <property type="entry name" value="Trypsin"/>
    <property type="match status" value="1"/>
</dbReference>
<keyword evidence="6" id="KW-1185">Reference proteome</keyword>
<dbReference type="GO" id="GO:0004252">
    <property type="term" value="F:serine-type endopeptidase activity"/>
    <property type="evidence" value="ECO:0007669"/>
    <property type="project" value="InterPro"/>
</dbReference>
<evidence type="ECO:0000256" key="4">
    <source>
        <dbReference type="SAM" id="Phobius"/>
    </source>
</evidence>
<proteinExistence type="inferred from homology"/>
<dbReference type="GeneID" id="100768301"/>
<name>A0A9J7KBS7_CRIGR</name>
<feature type="compositionally biased region" description="Polar residues" evidence="3">
    <location>
        <begin position="122"/>
        <end position="138"/>
    </location>
</feature>
<evidence type="ECO:0000313" key="6">
    <source>
        <dbReference type="Proteomes" id="UP001108280"/>
    </source>
</evidence>
<dbReference type="RefSeq" id="XP_035305620.1">
    <property type="nucleotide sequence ID" value="XM_035449729.1"/>
</dbReference>
<keyword evidence="4" id="KW-0812">Transmembrane</keyword>
<feature type="compositionally biased region" description="Pro residues" evidence="3">
    <location>
        <begin position="98"/>
        <end position="107"/>
    </location>
</feature>
<accession>A0A9J7KBS7</accession>
<dbReference type="SUPFAM" id="SSF50494">
    <property type="entry name" value="Trypsin-like serine proteases"/>
    <property type="match status" value="1"/>
</dbReference>
<feature type="transmembrane region" description="Helical" evidence="4">
    <location>
        <begin position="177"/>
        <end position="198"/>
    </location>
</feature>
<reference evidence="7" key="3">
    <citation type="submission" date="2025-08" db="UniProtKB">
        <authorList>
            <consortium name="RefSeq"/>
        </authorList>
    </citation>
    <scope>IDENTIFICATION</scope>
    <source>
        <strain evidence="7">17A/GY</strain>
        <tissue evidence="7">Liver</tissue>
    </source>
</reference>
<dbReference type="InterPro" id="IPR043504">
    <property type="entry name" value="Peptidase_S1_PA_chymotrypsin"/>
</dbReference>
<dbReference type="PROSITE" id="PS50240">
    <property type="entry name" value="TRYPSIN_DOM"/>
    <property type="match status" value="1"/>
</dbReference>
<dbReference type="InterPro" id="IPR001254">
    <property type="entry name" value="Trypsin_dom"/>
</dbReference>
<evidence type="ECO:0000313" key="7">
    <source>
        <dbReference type="RefSeq" id="XP_035305620.1"/>
    </source>
</evidence>
<evidence type="ECO:0000256" key="1">
    <source>
        <dbReference type="ARBA" id="ARBA00023157"/>
    </source>
</evidence>
<gene>
    <name evidence="7" type="primary">LOC100768301</name>
</gene>
<sequence length="443" mass="49351">MAAARVCRPSASSLVPPHAGICGRLDKMAAGLADSLPPRAAVRHEASPQLGQQRLLSRRDAQKLTRFIKYQIDAILEKPVLVHYHRLAALDSELPDDNNPPPSPNPVLPDRGIKTLPKPAQTPAQSSTPKLTPITPSISPDPGTVDRLFNLLWPQIKYYSGEILVSQAQRRVMREPVSMTIALMLGIGGLVAVSVLQIPRPSLGSSPLIGNLPPADSYIDVPWLVSMPGNCQGIVLTPWLILSTANCLKKSKMSHLDISGVNDPESIPRGQRICLYPKFDPQDENDPVKADIGLVILEEPLYGEEIPISQSSNISLKSCSKCQYRSCEVYEYQSSRKLGTTTVKKIAVQLLDFSTCYHQHSYLEKTEGLCIQSQPREDCWIQRASPVLCLLKNHWELVGLIHKTSRICQNPTVIIRTAPYFSWMKRFIKWILLNRLLIKSWQI</sequence>
<reference evidence="6" key="1">
    <citation type="journal article" date="2018" name="Biotechnol. Bioeng.">
        <title>A reference genome of the Chinese hamster based on a hybrid assembly strategy.</title>
        <authorList>
            <person name="Rupp O."/>
            <person name="MacDonald M.L."/>
            <person name="Li S."/>
            <person name="Dhiman H."/>
            <person name="Polson S."/>
            <person name="Griep S."/>
            <person name="Heffner K."/>
            <person name="Hernandez I."/>
            <person name="Brinkrolf K."/>
            <person name="Jadhav V."/>
            <person name="Samoudi M."/>
            <person name="Hao H."/>
            <person name="Kingham B."/>
            <person name="Goesmann A."/>
            <person name="Betenbaugh M.J."/>
            <person name="Lewis N.E."/>
            <person name="Borth N."/>
            <person name="Lee K.H."/>
        </authorList>
    </citation>
    <scope>NUCLEOTIDE SEQUENCE [LARGE SCALE GENOMIC DNA]</scope>
    <source>
        <strain evidence="6">17A/GY</strain>
    </source>
</reference>
<feature type="domain" description="Peptidase S1" evidence="5">
    <location>
        <begin position="208"/>
        <end position="429"/>
    </location>
</feature>
<protein>
    <submittedName>
        <fullName evidence="7">Uncharacterized protein LOC100768301 isoform X2</fullName>
    </submittedName>
</protein>
<dbReference type="GO" id="GO:0006508">
    <property type="term" value="P:proteolysis"/>
    <property type="evidence" value="ECO:0007669"/>
    <property type="project" value="InterPro"/>
</dbReference>
<dbReference type="OrthoDB" id="6261922at2759"/>
<evidence type="ECO:0000256" key="3">
    <source>
        <dbReference type="SAM" id="MobiDB-lite"/>
    </source>
</evidence>
<dbReference type="Gene3D" id="2.40.10.10">
    <property type="entry name" value="Trypsin-like serine proteases"/>
    <property type="match status" value="1"/>
</dbReference>
<keyword evidence="1" id="KW-1015">Disulfide bond</keyword>
<feature type="region of interest" description="Disordered" evidence="3">
    <location>
        <begin position="92"/>
        <end position="139"/>
    </location>
</feature>